<evidence type="ECO:0000313" key="2">
    <source>
        <dbReference type="EMBL" id="KAF2856853.1"/>
    </source>
</evidence>
<gene>
    <name evidence="2" type="ORF">T440DRAFT_512848</name>
</gene>
<dbReference type="EMBL" id="MU006288">
    <property type="protein sequence ID" value="KAF2856853.1"/>
    <property type="molecule type" value="Genomic_DNA"/>
</dbReference>
<accession>A0A6A7BN78</accession>
<feature type="compositionally biased region" description="Polar residues" evidence="1">
    <location>
        <begin position="7"/>
        <end position="18"/>
    </location>
</feature>
<dbReference type="Proteomes" id="UP000799423">
    <property type="component" value="Unassembled WGS sequence"/>
</dbReference>
<keyword evidence="3" id="KW-1185">Reference proteome</keyword>
<organism evidence="2 3">
    <name type="scientific">Plenodomus tracheiphilus IPT5</name>
    <dbReference type="NCBI Taxonomy" id="1408161"/>
    <lineage>
        <taxon>Eukaryota</taxon>
        <taxon>Fungi</taxon>
        <taxon>Dikarya</taxon>
        <taxon>Ascomycota</taxon>
        <taxon>Pezizomycotina</taxon>
        <taxon>Dothideomycetes</taxon>
        <taxon>Pleosporomycetidae</taxon>
        <taxon>Pleosporales</taxon>
        <taxon>Pleosporineae</taxon>
        <taxon>Leptosphaeriaceae</taxon>
        <taxon>Plenodomus</taxon>
    </lineage>
</organism>
<proteinExistence type="predicted"/>
<name>A0A6A7BN78_9PLEO</name>
<evidence type="ECO:0000256" key="1">
    <source>
        <dbReference type="SAM" id="MobiDB-lite"/>
    </source>
</evidence>
<evidence type="ECO:0000313" key="3">
    <source>
        <dbReference type="Proteomes" id="UP000799423"/>
    </source>
</evidence>
<feature type="region of interest" description="Disordered" evidence="1">
    <location>
        <begin position="1"/>
        <end position="23"/>
    </location>
</feature>
<protein>
    <submittedName>
        <fullName evidence="2">Uncharacterized protein</fullName>
    </submittedName>
</protein>
<reference evidence="2" key="1">
    <citation type="submission" date="2020-01" db="EMBL/GenBank/DDBJ databases">
        <authorList>
            <consortium name="DOE Joint Genome Institute"/>
            <person name="Haridas S."/>
            <person name="Albert R."/>
            <person name="Binder M."/>
            <person name="Bloem J."/>
            <person name="Labutti K."/>
            <person name="Salamov A."/>
            <person name="Andreopoulos B."/>
            <person name="Baker S.E."/>
            <person name="Barry K."/>
            <person name="Bills G."/>
            <person name="Bluhm B.H."/>
            <person name="Cannon C."/>
            <person name="Castanera R."/>
            <person name="Culley D.E."/>
            <person name="Daum C."/>
            <person name="Ezra D."/>
            <person name="Gonzalez J.B."/>
            <person name="Henrissat B."/>
            <person name="Kuo A."/>
            <person name="Liang C."/>
            <person name="Lipzen A."/>
            <person name="Lutzoni F."/>
            <person name="Magnuson J."/>
            <person name="Mondo S."/>
            <person name="Nolan M."/>
            <person name="Ohm R."/>
            <person name="Pangilinan J."/>
            <person name="Park H.-J."/>
            <person name="Ramirez L."/>
            <person name="Alfaro M."/>
            <person name="Sun H."/>
            <person name="Tritt A."/>
            <person name="Yoshinaga Y."/>
            <person name="Zwiers L.-H."/>
            <person name="Turgeon B.G."/>
            <person name="Goodwin S.B."/>
            <person name="Spatafora J.W."/>
            <person name="Crous P.W."/>
            <person name="Grigoriev I.V."/>
        </authorList>
    </citation>
    <scope>NUCLEOTIDE SEQUENCE</scope>
    <source>
        <strain evidence="2">IPT5</strain>
    </source>
</reference>
<sequence>MSDRSKSSATLIPATNGSRVKGQRGGTACPFILKIDNGQDANVSMVKIWSIGIATPPAVDRLQMEKELGTMPAASTGLKGTSTQSEERPALERFYAAALVVDLFSSDAKPDEVEGGVKVERLPVERLKTAQEIGASSQAPSVR</sequence>
<dbReference type="AlphaFoldDB" id="A0A6A7BN78"/>